<evidence type="ECO:0008006" key="2">
    <source>
        <dbReference type="Google" id="ProtNLM"/>
    </source>
</evidence>
<reference evidence="1" key="1">
    <citation type="submission" date="2019-03" db="EMBL/GenBank/DDBJ databases">
        <authorList>
            <person name="Mank J."/>
            <person name="Almeida P."/>
        </authorList>
    </citation>
    <scope>NUCLEOTIDE SEQUENCE</scope>
    <source>
        <strain evidence="1">78183</strain>
    </source>
</reference>
<sequence length="172" mass="18876">MEIAECSSGSSSSSNDFWAKLVLGQVPGEVQEAAFLAIHGGSKRQNLSKFKNDYAISTSPQERNNKVDNLAGDPGRIQALDIMGQALDNHNDELHRAVELSEEVMKKKKWILILDDLWDSFELHKVGIPSFRGTLQGVNLSLINGGINGGVDTLLQVEAKYPVLLFKQQLTA</sequence>
<dbReference type="AlphaFoldDB" id="A0A6N2KV64"/>
<accession>A0A6N2KV64</accession>
<organism evidence="1">
    <name type="scientific">Salix viminalis</name>
    <name type="common">Common osier</name>
    <name type="synonym">Basket willow</name>
    <dbReference type="NCBI Taxonomy" id="40686"/>
    <lineage>
        <taxon>Eukaryota</taxon>
        <taxon>Viridiplantae</taxon>
        <taxon>Streptophyta</taxon>
        <taxon>Embryophyta</taxon>
        <taxon>Tracheophyta</taxon>
        <taxon>Spermatophyta</taxon>
        <taxon>Magnoliopsida</taxon>
        <taxon>eudicotyledons</taxon>
        <taxon>Gunneridae</taxon>
        <taxon>Pentapetalae</taxon>
        <taxon>rosids</taxon>
        <taxon>fabids</taxon>
        <taxon>Malpighiales</taxon>
        <taxon>Salicaceae</taxon>
        <taxon>Saliceae</taxon>
        <taxon>Salix</taxon>
    </lineage>
</organism>
<gene>
    <name evidence="1" type="ORF">SVIM_LOCUS141957</name>
</gene>
<name>A0A6N2KV64_SALVM</name>
<proteinExistence type="predicted"/>
<protein>
    <recommendedName>
        <fullName evidence="2">NB-ARC domain-containing protein</fullName>
    </recommendedName>
</protein>
<dbReference type="EMBL" id="CAADRP010000791">
    <property type="protein sequence ID" value="VFU32459.1"/>
    <property type="molecule type" value="Genomic_DNA"/>
</dbReference>
<evidence type="ECO:0000313" key="1">
    <source>
        <dbReference type="EMBL" id="VFU32459.1"/>
    </source>
</evidence>